<feature type="region of interest" description="Disordered" evidence="5">
    <location>
        <begin position="182"/>
        <end position="203"/>
    </location>
</feature>
<evidence type="ECO:0000313" key="8">
    <source>
        <dbReference type="Proteomes" id="UP000515151"/>
    </source>
</evidence>
<keyword evidence="4" id="KW-0597">Phosphoprotein</keyword>
<dbReference type="OrthoDB" id="8707547at2759"/>
<reference evidence="7" key="1">
    <citation type="journal article" date="2017" name="Plant J.">
        <title>The pomegranate (Punica granatum L.) genome and the genomics of punicalagin biosynthesis.</title>
        <authorList>
            <person name="Qin G."/>
            <person name="Xu C."/>
            <person name="Ming R."/>
            <person name="Tang H."/>
            <person name="Guyot R."/>
            <person name="Kramer E.M."/>
            <person name="Hu Y."/>
            <person name="Yi X."/>
            <person name="Qi Y."/>
            <person name="Xu X."/>
            <person name="Gao Z."/>
            <person name="Pan H."/>
            <person name="Jian J."/>
            <person name="Tian Y."/>
            <person name="Yue Z."/>
            <person name="Xu Y."/>
        </authorList>
    </citation>
    <scope>NUCLEOTIDE SEQUENCE [LARGE SCALE GENOMIC DNA]</scope>
    <source>
        <strain evidence="7">cv. Dabenzi</strain>
    </source>
</reference>
<comment type="subcellular location">
    <subcellularLocation>
        <location evidence="1">Cytoplasm</location>
    </subcellularLocation>
</comment>
<dbReference type="Pfam" id="PF10248">
    <property type="entry name" value="Mlf1IP"/>
    <property type="match status" value="1"/>
</dbReference>
<sequence>MQGNRGGRDPFMDFGGPFGGPFGSPFGGFGGQRSLISSFFGGRDPFDDPFFTQPFGGMFGSSFLGSMPRSPFMDLHPGGFIEHNPPQQKRSRGPIIEELNSDDEQEAERERKGNPRKHARSTDGLQLEGRREEDEGRSRSHVQSWDGHINRHIQGTSQPQGHSYTFQSSTVTYGGANGAYYTSSTTRRTGSDGVSFEESKEADSSTLEAAHRVSRGLNNRGHSVMRKLKSDGRVDAMETLHNLNQDDLVGFEEAWKGNARKHLPGWTDHSNSYNGHGGSSSRGAWALPSTDRAAPKVAQQTIEGAKPPFKQASGKVKPETSRKGGRSQGKTRGQ</sequence>
<evidence type="ECO:0000256" key="5">
    <source>
        <dbReference type="SAM" id="MobiDB-lite"/>
    </source>
</evidence>
<dbReference type="GeneID" id="116192626"/>
<reference evidence="6" key="2">
    <citation type="submission" date="2017-06" db="EMBL/GenBank/DDBJ databases">
        <title>The pomegranate genome and the genomics of punicalagin biosynthesis.</title>
        <authorList>
            <person name="Xu C."/>
        </authorList>
    </citation>
    <scope>NUCLEOTIDE SEQUENCE [LARGE SCALE GENOMIC DNA]</scope>
    <source>
        <tissue evidence="6">Fresh leaf</tissue>
    </source>
</reference>
<evidence type="ECO:0000256" key="1">
    <source>
        <dbReference type="ARBA" id="ARBA00004496"/>
    </source>
</evidence>
<feature type="region of interest" description="Disordered" evidence="5">
    <location>
        <begin position="98"/>
        <end position="145"/>
    </location>
</feature>
<dbReference type="Proteomes" id="UP000197138">
    <property type="component" value="Unassembled WGS sequence"/>
</dbReference>
<dbReference type="AlphaFoldDB" id="A0A218VSC0"/>
<reference evidence="9" key="4">
    <citation type="submission" date="2025-04" db="UniProtKB">
        <authorList>
            <consortium name="RefSeq"/>
        </authorList>
    </citation>
    <scope>IDENTIFICATION</scope>
    <source>
        <tissue evidence="9">Leaf</tissue>
    </source>
</reference>
<accession>A0A218VSC0</accession>
<evidence type="ECO:0000256" key="2">
    <source>
        <dbReference type="ARBA" id="ARBA00008332"/>
    </source>
</evidence>
<feature type="compositionally biased region" description="Basic and acidic residues" evidence="5">
    <location>
        <begin position="128"/>
        <end position="138"/>
    </location>
</feature>
<evidence type="ECO:0000313" key="9">
    <source>
        <dbReference type="RefSeq" id="XP_031377082.1"/>
    </source>
</evidence>
<keyword evidence="8" id="KW-1185">Reference proteome</keyword>
<dbReference type="InterPro" id="IPR019376">
    <property type="entry name" value="Myeloid_leukemia_factor"/>
</dbReference>
<dbReference type="GO" id="GO:0005737">
    <property type="term" value="C:cytoplasm"/>
    <property type="evidence" value="ECO:0007669"/>
    <property type="project" value="UniProtKB-SubCell"/>
</dbReference>
<proteinExistence type="inferred from homology"/>
<reference evidence="8" key="3">
    <citation type="journal article" date="2020" name="Plant Biotechnol. J.">
        <title>The pomegranate (Punica granatum L.) draft genome dissects genetic divergence between soft- and hard-seeded cultivars.</title>
        <authorList>
            <person name="Luo X."/>
            <person name="Li H."/>
            <person name="Wu Z."/>
            <person name="Yao W."/>
            <person name="Zhao P."/>
            <person name="Cao D."/>
            <person name="Yu H."/>
            <person name="Li K."/>
            <person name="Poudel K."/>
            <person name="Zhao D."/>
            <person name="Zhang F."/>
            <person name="Xia X."/>
            <person name="Chen L."/>
            <person name="Wang Q."/>
            <person name="Jing D."/>
            <person name="Cao S."/>
        </authorList>
    </citation>
    <scope>NUCLEOTIDE SEQUENCE [LARGE SCALE GENOMIC DNA]</scope>
</reference>
<gene>
    <name evidence="9" type="primary">LOC116192626</name>
    <name evidence="6" type="ORF">CDL15_Pgr022150</name>
</gene>
<evidence type="ECO:0000256" key="4">
    <source>
        <dbReference type="ARBA" id="ARBA00022553"/>
    </source>
</evidence>
<protein>
    <submittedName>
        <fullName evidence="9">Uncharacterized protein LOC116192626</fullName>
    </submittedName>
</protein>
<feature type="region of interest" description="Disordered" evidence="5">
    <location>
        <begin position="1"/>
        <end position="26"/>
    </location>
</feature>
<organism evidence="6 7">
    <name type="scientific">Punica granatum</name>
    <name type="common">Pomegranate</name>
    <dbReference type="NCBI Taxonomy" id="22663"/>
    <lineage>
        <taxon>Eukaryota</taxon>
        <taxon>Viridiplantae</taxon>
        <taxon>Streptophyta</taxon>
        <taxon>Embryophyta</taxon>
        <taxon>Tracheophyta</taxon>
        <taxon>Spermatophyta</taxon>
        <taxon>Magnoliopsida</taxon>
        <taxon>eudicotyledons</taxon>
        <taxon>Gunneridae</taxon>
        <taxon>Pentapetalae</taxon>
        <taxon>rosids</taxon>
        <taxon>malvids</taxon>
        <taxon>Myrtales</taxon>
        <taxon>Lythraceae</taxon>
        <taxon>Punica</taxon>
    </lineage>
</organism>
<feature type="compositionally biased region" description="Gly residues" evidence="5">
    <location>
        <begin position="16"/>
        <end position="26"/>
    </location>
</feature>
<keyword evidence="3" id="KW-0963">Cytoplasm</keyword>
<dbReference type="Proteomes" id="UP000515151">
    <property type="component" value="Chromosome 1"/>
</dbReference>
<dbReference type="RefSeq" id="XP_031377082.1">
    <property type="nucleotide sequence ID" value="XM_031521222.1"/>
</dbReference>
<feature type="compositionally biased region" description="Basic and acidic residues" evidence="5">
    <location>
        <begin position="1"/>
        <end position="11"/>
    </location>
</feature>
<name>A0A218VSC0_PUNGR</name>
<dbReference type="PANTHER" id="PTHR13105">
    <property type="entry name" value="MYELOID LEUKEMIA FACTOR"/>
    <property type="match status" value="1"/>
</dbReference>
<evidence type="ECO:0000313" key="7">
    <source>
        <dbReference type="Proteomes" id="UP000197138"/>
    </source>
</evidence>
<evidence type="ECO:0000313" key="6">
    <source>
        <dbReference type="EMBL" id="OWM63405.1"/>
    </source>
</evidence>
<dbReference type="EMBL" id="MTKT01006103">
    <property type="protein sequence ID" value="OWM63405.1"/>
    <property type="molecule type" value="Genomic_DNA"/>
</dbReference>
<feature type="region of interest" description="Disordered" evidence="5">
    <location>
        <begin position="264"/>
        <end position="334"/>
    </location>
</feature>
<comment type="similarity">
    <text evidence="2">Belongs to the MLF family.</text>
</comment>
<evidence type="ECO:0000256" key="3">
    <source>
        <dbReference type="ARBA" id="ARBA00022490"/>
    </source>
</evidence>